<organism evidence="2 3">
    <name type="scientific">Terrabacter ginsenosidimutans</name>
    <dbReference type="NCBI Taxonomy" id="490575"/>
    <lineage>
        <taxon>Bacteria</taxon>
        <taxon>Bacillati</taxon>
        <taxon>Actinomycetota</taxon>
        <taxon>Actinomycetes</taxon>
        <taxon>Micrococcales</taxon>
        <taxon>Intrasporangiaceae</taxon>
        <taxon>Terrabacter</taxon>
    </lineage>
</organism>
<gene>
    <name evidence="2" type="ORF">GCM10022399_19710</name>
</gene>
<accession>A0ABP7DBB3</accession>
<comment type="caution">
    <text evidence="2">The sequence shown here is derived from an EMBL/GenBank/DDBJ whole genome shotgun (WGS) entry which is preliminary data.</text>
</comment>
<feature type="transmembrane region" description="Helical" evidence="1">
    <location>
        <begin position="526"/>
        <end position="542"/>
    </location>
</feature>
<feature type="transmembrane region" description="Helical" evidence="1">
    <location>
        <begin position="573"/>
        <end position="590"/>
    </location>
</feature>
<proteinExistence type="predicted"/>
<protein>
    <submittedName>
        <fullName evidence="2">Uncharacterized protein</fullName>
    </submittedName>
</protein>
<sequence length="596" mass="64767">MDARPLGDDLALLRAHEPVVRLTRGELFVPVAVDAYVGHASLVRDEAGATAVLASAGDLDLARLAALGADHEGPGLSLSGITAPRSVLERLRRARPRALFRSRHGFRSGSRLAQVGLLGRTIDTLSRLSLLLRGSVPGGSAAAAHTAQQQHLSPERPTYYGRVVRTDGWTVCQYWFFYAFNNWRSGFSGVNEHEADWEQVTVYLDGSGTVDDDGLPPPRWVVFSAHDETGDDLRRRWDDPDLTVVDGRHPVVHAGAGSHSGAYLPGDYLITVVPPSWGGLVPAARQVARLFAPWARAAQGSGLGIPYIDYARGDGTSIGPSGELAWHPVVIDDETPWVRDFRGLWGHDTKDRLGGERGPAGPRYERDATVRASWGDPVGWAGLAKVAPSPEAEVTLVADRIGEIDRRLTDLASESEVLARSLTTRAAGLGPDSPDVRRLASDENELMTVRMDAVRLHDERLRMQRALDDGLSAPSPHAHLSHRRTPITSSERSRDRLLGAWAIVSTPIVVYLVAGLFKPELTDRPLGAVVLLVLVLGIEAFTRGFLLAYAVRVVIVIGLVALAGEFADHWQLVSYWVLVSLAVVVLVVNLRDALRR</sequence>
<feature type="transmembrane region" description="Helical" evidence="1">
    <location>
        <begin position="497"/>
        <end position="514"/>
    </location>
</feature>
<evidence type="ECO:0000313" key="3">
    <source>
        <dbReference type="Proteomes" id="UP001501468"/>
    </source>
</evidence>
<dbReference type="EMBL" id="BAABDC010000002">
    <property type="protein sequence ID" value="GAA3703257.1"/>
    <property type="molecule type" value="Genomic_DNA"/>
</dbReference>
<name>A0ABP7DBB3_9MICO</name>
<reference evidence="3" key="1">
    <citation type="journal article" date="2019" name="Int. J. Syst. Evol. Microbiol.">
        <title>The Global Catalogue of Microorganisms (GCM) 10K type strain sequencing project: providing services to taxonomists for standard genome sequencing and annotation.</title>
        <authorList>
            <consortium name="The Broad Institute Genomics Platform"/>
            <consortium name="The Broad Institute Genome Sequencing Center for Infectious Disease"/>
            <person name="Wu L."/>
            <person name="Ma J."/>
        </authorList>
    </citation>
    <scope>NUCLEOTIDE SEQUENCE [LARGE SCALE GENOMIC DNA]</scope>
    <source>
        <strain evidence="3">JCM 17125</strain>
    </source>
</reference>
<keyword evidence="1" id="KW-0812">Transmembrane</keyword>
<evidence type="ECO:0000313" key="2">
    <source>
        <dbReference type="EMBL" id="GAA3703257.1"/>
    </source>
</evidence>
<keyword evidence="1" id="KW-0472">Membrane</keyword>
<dbReference type="PANTHER" id="PTHR48174">
    <property type="entry name" value="DUF946 FAMILY PROTEIN"/>
    <property type="match status" value="1"/>
</dbReference>
<dbReference type="RefSeq" id="WP_344945071.1">
    <property type="nucleotide sequence ID" value="NZ_BAABDC010000002.1"/>
</dbReference>
<dbReference type="PANTHER" id="PTHR48174:SF5">
    <property type="entry name" value="VACUOLAR PROTEIN SORTING-ASSOCIATED PROTEIN 62"/>
    <property type="match status" value="1"/>
</dbReference>
<dbReference type="Proteomes" id="UP001501468">
    <property type="component" value="Unassembled WGS sequence"/>
</dbReference>
<evidence type="ECO:0000256" key="1">
    <source>
        <dbReference type="SAM" id="Phobius"/>
    </source>
</evidence>
<keyword evidence="1" id="KW-1133">Transmembrane helix</keyword>
<keyword evidence="3" id="KW-1185">Reference proteome</keyword>